<organism evidence="7 8">
    <name type="scientific">Inhella crocodyli</name>
    <dbReference type="NCBI Taxonomy" id="2499851"/>
    <lineage>
        <taxon>Bacteria</taxon>
        <taxon>Pseudomonadati</taxon>
        <taxon>Pseudomonadota</taxon>
        <taxon>Betaproteobacteria</taxon>
        <taxon>Burkholderiales</taxon>
        <taxon>Sphaerotilaceae</taxon>
        <taxon>Inhella</taxon>
    </lineage>
</organism>
<comment type="caution">
    <text evidence="7">The sequence shown here is derived from an EMBL/GenBank/DDBJ whole genome shotgun (WGS) entry which is preliminary data.</text>
</comment>
<evidence type="ECO:0000256" key="6">
    <source>
        <dbReference type="HAMAP-Rule" id="MF_00074"/>
    </source>
</evidence>
<keyword evidence="2 6" id="KW-0698">rRNA processing</keyword>
<dbReference type="Pfam" id="PF02527">
    <property type="entry name" value="GidB"/>
    <property type="match status" value="1"/>
</dbReference>
<reference evidence="7 8" key="1">
    <citation type="submission" date="2019-01" db="EMBL/GenBank/DDBJ databases">
        <authorList>
            <person name="Chen W.-M."/>
        </authorList>
    </citation>
    <scope>NUCLEOTIDE SEQUENCE [LARGE SCALE GENOMIC DNA]</scope>
    <source>
        <strain evidence="7 8">CCP-18</strain>
    </source>
</reference>
<sequence length="220" mass="23721">MTLPTQLQQGLDALGLPLSAAQQVLLLDYLALLAKWTKVYNLTAVREPDSMLKLHLLDSLAALPPLLRHIQSQQGQPTRVLDVGSGGGLPGAAFAIAAPEQLKITCVDTVEKKARFIGQVAAELGLKNLRGEHARVEALQAEPFPVITSRAFASLADFVSLTRQLLAPGGVWMALKGQHPADEIAALQSAHPDVEVFHVEPLEVPGVDAQRCLVWMRPKN</sequence>
<comment type="catalytic activity">
    <reaction evidence="6">
        <text>guanosine(527) in 16S rRNA + S-adenosyl-L-methionine = N(7)-methylguanosine(527) in 16S rRNA + S-adenosyl-L-homocysteine</text>
        <dbReference type="Rhea" id="RHEA:42732"/>
        <dbReference type="Rhea" id="RHEA-COMP:10209"/>
        <dbReference type="Rhea" id="RHEA-COMP:10210"/>
        <dbReference type="ChEBI" id="CHEBI:57856"/>
        <dbReference type="ChEBI" id="CHEBI:59789"/>
        <dbReference type="ChEBI" id="CHEBI:74269"/>
        <dbReference type="ChEBI" id="CHEBI:74480"/>
        <dbReference type="EC" id="2.1.1.170"/>
    </reaction>
</comment>
<evidence type="ECO:0000256" key="4">
    <source>
        <dbReference type="ARBA" id="ARBA00022679"/>
    </source>
</evidence>
<keyword evidence="1 6" id="KW-0963">Cytoplasm</keyword>
<keyword evidence="3 6" id="KW-0489">Methyltransferase</keyword>
<dbReference type="PIRSF" id="PIRSF003078">
    <property type="entry name" value="GidB"/>
    <property type="match status" value="1"/>
</dbReference>
<dbReference type="EC" id="2.1.1.170" evidence="6"/>
<comment type="similarity">
    <text evidence="6">Belongs to the methyltransferase superfamily. RNA methyltransferase RsmG family.</text>
</comment>
<dbReference type="NCBIfam" id="TIGR00138">
    <property type="entry name" value="rsmG_gidB"/>
    <property type="match status" value="1"/>
</dbReference>
<protein>
    <recommendedName>
        <fullName evidence="6">Ribosomal RNA small subunit methyltransferase G</fullName>
        <ecNumber evidence="6">2.1.1.170</ecNumber>
    </recommendedName>
    <alternativeName>
        <fullName evidence="6">16S rRNA 7-methylguanosine methyltransferase</fullName>
        <shortName evidence="6">16S rRNA m7G methyltransferase</shortName>
    </alternativeName>
</protein>
<evidence type="ECO:0000256" key="5">
    <source>
        <dbReference type="ARBA" id="ARBA00022691"/>
    </source>
</evidence>
<dbReference type="OrthoDB" id="9808773at2"/>
<dbReference type="GO" id="GO:0070043">
    <property type="term" value="F:rRNA (guanine-N7-)-methyltransferase activity"/>
    <property type="evidence" value="ECO:0007669"/>
    <property type="project" value="UniProtKB-UniRule"/>
</dbReference>
<dbReference type="PANTHER" id="PTHR31760:SF0">
    <property type="entry name" value="S-ADENOSYL-L-METHIONINE-DEPENDENT METHYLTRANSFERASES SUPERFAMILY PROTEIN"/>
    <property type="match status" value="1"/>
</dbReference>
<dbReference type="SUPFAM" id="SSF53335">
    <property type="entry name" value="S-adenosyl-L-methionine-dependent methyltransferases"/>
    <property type="match status" value="1"/>
</dbReference>
<evidence type="ECO:0000313" key="8">
    <source>
        <dbReference type="Proteomes" id="UP000288587"/>
    </source>
</evidence>
<dbReference type="InterPro" id="IPR029063">
    <property type="entry name" value="SAM-dependent_MTases_sf"/>
</dbReference>
<feature type="binding site" evidence="6">
    <location>
        <position position="150"/>
    </location>
    <ligand>
        <name>S-adenosyl-L-methionine</name>
        <dbReference type="ChEBI" id="CHEBI:59789"/>
    </ligand>
</feature>
<dbReference type="PANTHER" id="PTHR31760">
    <property type="entry name" value="S-ADENOSYL-L-METHIONINE-DEPENDENT METHYLTRANSFERASES SUPERFAMILY PROTEIN"/>
    <property type="match status" value="1"/>
</dbReference>
<gene>
    <name evidence="6 7" type="primary">rsmG</name>
    <name evidence="7" type="ORF">EOD73_14460</name>
</gene>
<dbReference type="GO" id="GO:0005829">
    <property type="term" value="C:cytosol"/>
    <property type="evidence" value="ECO:0007669"/>
    <property type="project" value="TreeGrafter"/>
</dbReference>
<dbReference type="HAMAP" id="MF_00074">
    <property type="entry name" value="16SrRNA_methyltr_G"/>
    <property type="match status" value="1"/>
</dbReference>
<comment type="caution">
    <text evidence="6">Lacks conserved residue(s) required for the propagation of feature annotation.</text>
</comment>
<feature type="binding site" evidence="6">
    <location>
        <position position="84"/>
    </location>
    <ligand>
        <name>S-adenosyl-L-methionine</name>
        <dbReference type="ChEBI" id="CHEBI:59789"/>
    </ligand>
</feature>
<keyword evidence="4 6" id="KW-0808">Transferase</keyword>
<dbReference type="CDD" id="cd02440">
    <property type="entry name" value="AdoMet_MTases"/>
    <property type="match status" value="1"/>
</dbReference>
<accession>A0A437LEE4</accession>
<dbReference type="EMBL" id="SACM01000004">
    <property type="protein sequence ID" value="RVT83767.1"/>
    <property type="molecule type" value="Genomic_DNA"/>
</dbReference>
<dbReference type="RefSeq" id="WP_127683731.1">
    <property type="nucleotide sequence ID" value="NZ_SACM01000004.1"/>
</dbReference>
<dbReference type="Gene3D" id="3.40.50.150">
    <property type="entry name" value="Vaccinia Virus protein VP39"/>
    <property type="match status" value="1"/>
</dbReference>
<keyword evidence="5 6" id="KW-0949">S-adenosyl-L-methionine</keyword>
<comment type="subcellular location">
    <subcellularLocation>
        <location evidence="6">Cytoplasm</location>
    </subcellularLocation>
</comment>
<proteinExistence type="inferred from homology"/>
<name>A0A437LEE4_9BURK</name>
<keyword evidence="8" id="KW-1185">Reference proteome</keyword>
<feature type="binding site" evidence="6">
    <location>
        <begin position="136"/>
        <end position="137"/>
    </location>
    <ligand>
        <name>S-adenosyl-L-methionine</name>
        <dbReference type="ChEBI" id="CHEBI:59789"/>
    </ligand>
</feature>
<evidence type="ECO:0000313" key="7">
    <source>
        <dbReference type="EMBL" id="RVT83767.1"/>
    </source>
</evidence>
<dbReference type="InterPro" id="IPR003682">
    <property type="entry name" value="rRNA_ssu_MeTfrase_G"/>
</dbReference>
<feature type="binding site" evidence="6">
    <location>
        <position position="89"/>
    </location>
    <ligand>
        <name>S-adenosyl-L-methionine</name>
        <dbReference type="ChEBI" id="CHEBI:59789"/>
    </ligand>
</feature>
<comment type="function">
    <text evidence="6">Specifically methylates the N7 position of guanine in position 527 of 16S rRNA.</text>
</comment>
<evidence type="ECO:0000256" key="1">
    <source>
        <dbReference type="ARBA" id="ARBA00022490"/>
    </source>
</evidence>
<evidence type="ECO:0000256" key="3">
    <source>
        <dbReference type="ARBA" id="ARBA00022603"/>
    </source>
</evidence>
<dbReference type="Proteomes" id="UP000288587">
    <property type="component" value="Unassembled WGS sequence"/>
</dbReference>
<dbReference type="AlphaFoldDB" id="A0A437LEE4"/>
<evidence type="ECO:0000256" key="2">
    <source>
        <dbReference type="ARBA" id="ARBA00022552"/>
    </source>
</evidence>